<comment type="caution">
    <text evidence="2">The sequence shown here is derived from an EMBL/GenBank/DDBJ whole genome shotgun (WGS) entry which is preliminary data.</text>
</comment>
<protein>
    <submittedName>
        <fullName evidence="2">Uncharacterized protein</fullName>
    </submittedName>
</protein>
<name>A0A1H0GXS1_9BACT</name>
<accession>A0A1H0GXS1</accession>
<feature type="region of interest" description="Disordered" evidence="1">
    <location>
        <begin position="32"/>
        <end position="53"/>
    </location>
</feature>
<reference evidence="3" key="1">
    <citation type="submission" date="2016-10" db="EMBL/GenBank/DDBJ databases">
        <authorList>
            <person name="de Groot N.N."/>
        </authorList>
    </citation>
    <scope>NUCLEOTIDE SEQUENCE [LARGE SCALE GENOMIC DNA]</scope>
    <source>
        <strain evidence="3">BP1-145</strain>
    </source>
</reference>
<dbReference type="EMBL" id="FNIW01000010">
    <property type="protein sequence ID" value="SDO11673.1"/>
    <property type="molecule type" value="Genomic_DNA"/>
</dbReference>
<dbReference type="Proteomes" id="UP000199134">
    <property type="component" value="Unassembled WGS sequence"/>
</dbReference>
<evidence type="ECO:0000256" key="1">
    <source>
        <dbReference type="SAM" id="MobiDB-lite"/>
    </source>
</evidence>
<organism evidence="2 3">
    <name type="scientific">Prevotella communis</name>
    <dbReference type="NCBI Taxonomy" id="2913614"/>
    <lineage>
        <taxon>Bacteria</taxon>
        <taxon>Pseudomonadati</taxon>
        <taxon>Bacteroidota</taxon>
        <taxon>Bacteroidia</taxon>
        <taxon>Bacteroidales</taxon>
        <taxon>Prevotellaceae</taxon>
        <taxon>Prevotella</taxon>
    </lineage>
</organism>
<dbReference type="RefSeq" id="WP_176756969.1">
    <property type="nucleotide sequence ID" value="NZ_FNIW01000010.1"/>
</dbReference>
<gene>
    <name evidence="2" type="ORF">SAMN04487900_11028</name>
</gene>
<evidence type="ECO:0000313" key="2">
    <source>
        <dbReference type="EMBL" id="SDO11673.1"/>
    </source>
</evidence>
<dbReference type="AlphaFoldDB" id="A0A1H0GXS1"/>
<sequence>MNKPIGWGKCFIIVKDLDTVGAKWILLPTPKEDSTQLTPTKGDKKEATIEGGENEDVKYGKNKYELAYTIRRNTERKKPFTDVDGVVAHRYAVFVQPENVNVPGPKLDLTVVTLEDPFDTTDGGQLTYTHDALKPASGNTVKWAKINIDLSTYEEGAEIADNAIVFTDVDTESTSATFTAVDPESTGYSSKNPSAEGWYIKNGTRYLLAEDTAVVEGTTYYARS</sequence>
<proteinExistence type="predicted"/>
<evidence type="ECO:0000313" key="3">
    <source>
        <dbReference type="Proteomes" id="UP000199134"/>
    </source>
</evidence>